<protein>
    <submittedName>
        <fullName evidence="2">Uncharacterized protein</fullName>
    </submittedName>
</protein>
<feature type="transmembrane region" description="Helical" evidence="1">
    <location>
        <begin position="194"/>
        <end position="218"/>
    </location>
</feature>
<keyword evidence="1" id="KW-0812">Transmembrane</keyword>
<name>A0A168LGT0_ABSGL</name>
<organism evidence="2">
    <name type="scientific">Absidia glauca</name>
    <name type="common">Pin mould</name>
    <dbReference type="NCBI Taxonomy" id="4829"/>
    <lineage>
        <taxon>Eukaryota</taxon>
        <taxon>Fungi</taxon>
        <taxon>Fungi incertae sedis</taxon>
        <taxon>Mucoromycota</taxon>
        <taxon>Mucoromycotina</taxon>
        <taxon>Mucoromycetes</taxon>
        <taxon>Mucorales</taxon>
        <taxon>Cunninghamellaceae</taxon>
        <taxon>Absidia</taxon>
    </lineage>
</organism>
<reference evidence="2" key="1">
    <citation type="submission" date="2016-04" db="EMBL/GenBank/DDBJ databases">
        <authorList>
            <person name="Evans L.H."/>
            <person name="Alamgir A."/>
            <person name="Owens N."/>
            <person name="Weber N.D."/>
            <person name="Virtaneva K."/>
            <person name="Barbian K."/>
            <person name="Babar A."/>
            <person name="Rosenke K."/>
        </authorList>
    </citation>
    <scope>NUCLEOTIDE SEQUENCE [LARGE SCALE GENOMIC DNA]</scope>
    <source>
        <strain evidence="2">CBS 101.48</strain>
    </source>
</reference>
<dbReference type="EMBL" id="LT551165">
    <property type="protein sequence ID" value="SAL96751.1"/>
    <property type="molecule type" value="Genomic_DNA"/>
</dbReference>
<feature type="transmembrane region" description="Helical" evidence="1">
    <location>
        <begin position="73"/>
        <end position="91"/>
    </location>
</feature>
<dbReference type="InParanoid" id="A0A168LGT0"/>
<feature type="transmembrane region" description="Helical" evidence="1">
    <location>
        <begin position="262"/>
        <end position="284"/>
    </location>
</feature>
<accession>A0A168LGT0</accession>
<keyword evidence="1" id="KW-1133">Transmembrane helix</keyword>
<feature type="transmembrane region" description="Helical" evidence="1">
    <location>
        <begin position="230"/>
        <end position="250"/>
    </location>
</feature>
<dbReference type="OrthoDB" id="2281317at2759"/>
<feature type="transmembrane region" description="Helical" evidence="1">
    <location>
        <begin position="150"/>
        <end position="174"/>
    </location>
</feature>
<keyword evidence="1" id="KW-0472">Membrane</keyword>
<dbReference type="Proteomes" id="UP000078561">
    <property type="component" value="Unassembled WGS sequence"/>
</dbReference>
<dbReference type="AlphaFoldDB" id="A0A168LGT0"/>
<evidence type="ECO:0000313" key="2">
    <source>
        <dbReference type="EMBL" id="SAL96751.1"/>
    </source>
</evidence>
<proteinExistence type="predicted"/>
<gene>
    <name evidence="2" type="primary">ABSGL_02167.1 scaffold 2596</name>
</gene>
<sequence>MGRNTSLLPRTERNCARLSFFFLKAYIYTQPKFQTPPDQDVKKTLATVTFAVALVASLRKVRQDQSLPYPQNIIAFALLNGLIFRAVTWASLDDWDKERSHLLTSYDYARIFFFTASNLTIHLIPIVTAHRLLSYRNQSSLKSGFPGQAILISYFITGTIFALNICCMGIGSTIPHDAEVMAALSSNSGGPSSLTTFLGLMDAANMLYWVFSVAYVVLLIEFYSVFRWSYLVFCLLMIATQIVLTIVSFLPPVPNALEVKIILQYVFVLQISFTSLMLATATGYQWLPPPLDYFDEEELQEVPKPVTQ</sequence>
<evidence type="ECO:0000313" key="3">
    <source>
        <dbReference type="Proteomes" id="UP000078561"/>
    </source>
</evidence>
<evidence type="ECO:0000256" key="1">
    <source>
        <dbReference type="SAM" id="Phobius"/>
    </source>
</evidence>
<keyword evidence="3" id="KW-1185">Reference proteome</keyword>
<feature type="transmembrane region" description="Helical" evidence="1">
    <location>
        <begin position="111"/>
        <end position="129"/>
    </location>
</feature>